<accession>A0AAN8STU2</accession>
<evidence type="ECO:0000313" key="2">
    <source>
        <dbReference type="EMBL" id="KAK6773902.1"/>
    </source>
</evidence>
<sequence length="216" mass="24373">MAKENSSSEMELRAMNLLKGGDAKGVPEKEKEEIKKRKSIALDPEDQGRSVNVKRRKFIEVAPQKSKLKFAMMIEKRIPRNLSWKVLSSPNLTKVSEMLSATKVSNVSVTPFEKSTMNLNDLFDQDVVVNDESNGVEVASQLVESVPPMNNMNLIDEIRCISDGQKELGEDFQIHPFTCRVTSKQIDKSCYPEVENIVKEISHEIDGPAYYTSLHI</sequence>
<organism evidence="2 3">
    <name type="scientific">Solanum bulbocastanum</name>
    <name type="common">Wild potato</name>
    <dbReference type="NCBI Taxonomy" id="147425"/>
    <lineage>
        <taxon>Eukaryota</taxon>
        <taxon>Viridiplantae</taxon>
        <taxon>Streptophyta</taxon>
        <taxon>Embryophyta</taxon>
        <taxon>Tracheophyta</taxon>
        <taxon>Spermatophyta</taxon>
        <taxon>Magnoliopsida</taxon>
        <taxon>eudicotyledons</taxon>
        <taxon>Gunneridae</taxon>
        <taxon>Pentapetalae</taxon>
        <taxon>asterids</taxon>
        <taxon>lamiids</taxon>
        <taxon>Solanales</taxon>
        <taxon>Solanaceae</taxon>
        <taxon>Solanoideae</taxon>
        <taxon>Solaneae</taxon>
        <taxon>Solanum</taxon>
    </lineage>
</organism>
<comment type="caution">
    <text evidence="2">The sequence shown here is derived from an EMBL/GenBank/DDBJ whole genome shotgun (WGS) entry which is preliminary data.</text>
</comment>
<protein>
    <submittedName>
        <fullName evidence="2">Uncharacterized protein</fullName>
    </submittedName>
</protein>
<proteinExistence type="predicted"/>
<reference evidence="2 3" key="1">
    <citation type="submission" date="2024-02" db="EMBL/GenBank/DDBJ databases">
        <title>de novo genome assembly of Solanum bulbocastanum strain 11H21.</title>
        <authorList>
            <person name="Hosaka A.J."/>
        </authorList>
    </citation>
    <scope>NUCLEOTIDE SEQUENCE [LARGE SCALE GENOMIC DNA]</scope>
    <source>
        <tissue evidence="2">Young leaves</tissue>
    </source>
</reference>
<dbReference type="EMBL" id="JBANQN010000012">
    <property type="protein sequence ID" value="KAK6773902.1"/>
    <property type="molecule type" value="Genomic_DNA"/>
</dbReference>
<gene>
    <name evidence="2" type="ORF">RDI58_029141</name>
</gene>
<feature type="region of interest" description="Disordered" evidence="1">
    <location>
        <begin position="1"/>
        <end position="47"/>
    </location>
</feature>
<keyword evidence="3" id="KW-1185">Reference proteome</keyword>
<name>A0AAN8STU2_SOLBU</name>
<feature type="compositionally biased region" description="Basic and acidic residues" evidence="1">
    <location>
        <begin position="21"/>
        <end position="35"/>
    </location>
</feature>
<evidence type="ECO:0000256" key="1">
    <source>
        <dbReference type="SAM" id="MobiDB-lite"/>
    </source>
</evidence>
<dbReference type="Proteomes" id="UP001371456">
    <property type="component" value="Unassembled WGS sequence"/>
</dbReference>
<evidence type="ECO:0000313" key="3">
    <source>
        <dbReference type="Proteomes" id="UP001371456"/>
    </source>
</evidence>
<dbReference type="AlphaFoldDB" id="A0AAN8STU2"/>